<protein>
    <recommendedName>
        <fullName evidence="1">Cyclic nucleotide-binding domain-containing protein</fullName>
    </recommendedName>
</protein>
<dbReference type="PANTHER" id="PTHR45689">
    <property type="entry name" value="I[[H]] CHANNEL, ISOFORM E"/>
    <property type="match status" value="1"/>
</dbReference>
<dbReference type="PANTHER" id="PTHR45689:SF5">
    <property type="entry name" value="I[[H]] CHANNEL, ISOFORM E"/>
    <property type="match status" value="1"/>
</dbReference>
<dbReference type="InterPro" id="IPR018490">
    <property type="entry name" value="cNMP-bd_dom_sf"/>
</dbReference>
<sequence>MKFTEVMPGAIIAHASPDVMAGCPSEIVKVLKLKNISLPTTIIMPTLFYAKGLLQAACEFPLYAFLFVLGLFFKGKKLTIVGEADQCERMRNILRLTLLGPTREEMEEWGIEEKEISQILRLNQHFALKKPGTQEVAQIDDMVDFIAFQNDQVEISGNAKTITITKKGTNLFTVNDGEAEVAVDINVHKLQSPPIPIEPKGLVPRAIFGAVALTKCTTGFDHTGYTTALGAILNYMMVLVDGAPWGKEHLRSLGINHHSQVCGHVVSHIHDDHSNIYDLIVNGQKFVLLSDKLGYHLLVKKTALTLGLTEEQVAGLIDLVEVVKGVPLIFYGAEFLFWRTAHPNATLGFSVTMNGKTMVFSGDTVWGKDLDVLVEQGVVDADVAEWIQKAPRLASDVTFMDCGGGAIHPKMAEVAKLSDQECRRIVPTHIMSVPEEFSGKFKVIEPGQQWIIIPGRTCETGDMLQVVDAPIFEGLSPAWRNTIFAHGETRSYRPGETVLKLGQSNDRLYVVIGGSVSVKNESGAVLARLAAGDFFGEISIMRGVPVTATVETDAETKLFSLPGRIFLAMAMSTGLFERLDKVHAVRPVMMKFGFTRDLPSRVMNELIQAAEVHFFEPGETVIAQGDTNVDRLYGILHGQASVHFRGRSEVISLYQHDVFGEMAFINRAPRIATVKAVNRLQVFSLSRDDFDRIVEKTPMLYVYLGLLTKERKPATPA</sequence>
<dbReference type="GO" id="GO:0005249">
    <property type="term" value="F:voltage-gated potassium channel activity"/>
    <property type="evidence" value="ECO:0007669"/>
    <property type="project" value="TreeGrafter"/>
</dbReference>
<dbReference type="GO" id="GO:0098855">
    <property type="term" value="C:HCN channel complex"/>
    <property type="evidence" value="ECO:0007669"/>
    <property type="project" value="TreeGrafter"/>
</dbReference>
<evidence type="ECO:0000313" key="3">
    <source>
        <dbReference type="Proteomes" id="UP000178656"/>
    </source>
</evidence>
<dbReference type="Pfam" id="PF00027">
    <property type="entry name" value="cNMP_binding"/>
    <property type="match status" value="2"/>
</dbReference>
<reference evidence="2 3" key="1">
    <citation type="journal article" date="2016" name="Nat. Commun.">
        <title>Thousands of microbial genomes shed light on interconnected biogeochemical processes in an aquifer system.</title>
        <authorList>
            <person name="Anantharaman K."/>
            <person name="Brown C.T."/>
            <person name="Hug L.A."/>
            <person name="Sharon I."/>
            <person name="Castelle C.J."/>
            <person name="Probst A.J."/>
            <person name="Thomas B.C."/>
            <person name="Singh A."/>
            <person name="Wilkins M.J."/>
            <person name="Karaoz U."/>
            <person name="Brodie E.L."/>
            <person name="Williams K.H."/>
            <person name="Hubbard S.S."/>
            <person name="Banfield J.F."/>
        </authorList>
    </citation>
    <scope>NUCLEOTIDE SEQUENCE [LARGE SCALE GENOMIC DNA]</scope>
</reference>
<dbReference type="InterPro" id="IPR051413">
    <property type="entry name" value="K/Na_HCN_channel"/>
</dbReference>
<dbReference type="SUPFAM" id="SSF56281">
    <property type="entry name" value="Metallo-hydrolase/oxidoreductase"/>
    <property type="match status" value="1"/>
</dbReference>
<dbReference type="InterPro" id="IPR014710">
    <property type="entry name" value="RmlC-like_jellyroll"/>
</dbReference>
<dbReference type="GO" id="GO:0035725">
    <property type="term" value="P:sodium ion transmembrane transport"/>
    <property type="evidence" value="ECO:0007669"/>
    <property type="project" value="TreeGrafter"/>
</dbReference>
<dbReference type="CDD" id="cd00038">
    <property type="entry name" value="CAP_ED"/>
    <property type="match status" value="2"/>
</dbReference>
<dbReference type="AlphaFoldDB" id="A0A1F5TH69"/>
<dbReference type="Gene3D" id="3.60.15.10">
    <property type="entry name" value="Ribonuclease Z/Hydroxyacylglutathione hydrolase-like"/>
    <property type="match status" value="1"/>
</dbReference>
<dbReference type="InterPro" id="IPR036866">
    <property type="entry name" value="RibonucZ/Hydroxyglut_hydro"/>
</dbReference>
<evidence type="ECO:0000259" key="1">
    <source>
        <dbReference type="PROSITE" id="PS50042"/>
    </source>
</evidence>
<dbReference type="Proteomes" id="UP000178656">
    <property type="component" value="Unassembled WGS sequence"/>
</dbReference>
<accession>A0A1F5TH69</accession>
<dbReference type="GO" id="GO:0003254">
    <property type="term" value="P:regulation of membrane depolarization"/>
    <property type="evidence" value="ECO:0007669"/>
    <property type="project" value="TreeGrafter"/>
</dbReference>
<gene>
    <name evidence="2" type="ORF">A2482_02325</name>
</gene>
<dbReference type="InterPro" id="IPR000595">
    <property type="entry name" value="cNMP-bd_dom"/>
</dbReference>
<dbReference type="SUPFAM" id="SSF51206">
    <property type="entry name" value="cAMP-binding domain-like"/>
    <property type="match status" value="2"/>
</dbReference>
<feature type="domain" description="Cyclic nucleotide-binding" evidence="1">
    <location>
        <begin position="594"/>
        <end position="694"/>
    </location>
</feature>
<dbReference type="PROSITE" id="PS50042">
    <property type="entry name" value="CNMP_BINDING_3"/>
    <property type="match status" value="2"/>
</dbReference>
<dbReference type="Gene3D" id="2.60.120.10">
    <property type="entry name" value="Jelly Rolls"/>
    <property type="match status" value="2"/>
</dbReference>
<feature type="domain" description="Cyclic nucleotide-binding" evidence="1">
    <location>
        <begin position="471"/>
        <end position="578"/>
    </location>
</feature>
<comment type="caution">
    <text evidence="2">The sequence shown here is derived from an EMBL/GenBank/DDBJ whole genome shotgun (WGS) entry which is preliminary data.</text>
</comment>
<dbReference type="EMBL" id="MFGM01000013">
    <property type="protein sequence ID" value="OGF37881.1"/>
    <property type="molecule type" value="Genomic_DNA"/>
</dbReference>
<organism evidence="2 3">
    <name type="scientific">Candidatus Falkowbacteria bacterium RIFOXYC2_FULL_48_21</name>
    <dbReference type="NCBI Taxonomy" id="1798005"/>
    <lineage>
        <taxon>Bacteria</taxon>
        <taxon>Candidatus Falkowiibacteriota</taxon>
    </lineage>
</organism>
<proteinExistence type="predicted"/>
<evidence type="ECO:0000313" key="2">
    <source>
        <dbReference type="EMBL" id="OGF37881.1"/>
    </source>
</evidence>
<name>A0A1F5TH69_9BACT</name>
<dbReference type="SMART" id="SM00100">
    <property type="entry name" value="cNMP"/>
    <property type="match status" value="2"/>
</dbReference>